<gene>
    <name evidence="2" type="ORF">B1B_05458</name>
</gene>
<evidence type="ECO:0000313" key="2">
    <source>
        <dbReference type="EMBL" id="EQD69125.1"/>
    </source>
</evidence>
<organism evidence="2">
    <name type="scientific">mine drainage metagenome</name>
    <dbReference type="NCBI Taxonomy" id="410659"/>
    <lineage>
        <taxon>unclassified sequences</taxon>
        <taxon>metagenomes</taxon>
        <taxon>ecological metagenomes</taxon>
    </lineage>
</organism>
<reference evidence="2" key="1">
    <citation type="submission" date="2013-08" db="EMBL/GenBank/DDBJ databases">
        <authorList>
            <person name="Mendez C."/>
            <person name="Richter M."/>
            <person name="Ferrer M."/>
            <person name="Sanchez J."/>
        </authorList>
    </citation>
    <scope>NUCLEOTIDE SEQUENCE</scope>
</reference>
<reference evidence="2" key="2">
    <citation type="journal article" date="2014" name="ISME J.">
        <title>Microbial stratification in low pH oxic and suboxic macroscopic growths along an acid mine drainage.</title>
        <authorList>
            <person name="Mendez-Garcia C."/>
            <person name="Mesa V."/>
            <person name="Sprenger R.R."/>
            <person name="Richter M."/>
            <person name="Diez M.S."/>
            <person name="Solano J."/>
            <person name="Bargiela R."/>
            <person name="Golyshina O.V."/>
            <person name="Manteca A."/>
            <person name="Ramos J.L."/>
            <person name="Gallego J.R."/>
            <person name="Llorente I."/>
            <person name="Martins Dos Santos V.A."/>
            <person name="Jensen O.N."/>
            <person name="Pelaez A.I."/>
            <person name="Sanchez J."/>
            <person name="Ferrer M."/>
        </authorList>
    </citation>
    <scope>NUCLEOTIDE SEQUENCE</scope>
</reference>
<evidence type="ECO:0000259" key="1">
    <source>
        <dbReference type="Pfam" id="PF12631"/>
    </source>
</evidence>
<feature type="non-terminal residue" evidence="2">
    <location>
        <position position="1"/>
    </location>
</feature>
<sequence>RDSRAGELVAEELRGAQQALNEITGEFTSDDLLGRIFGSFCIGK</sequence>
<dbReference type="AlphaFoldDB" id="T1CL03"/>
<proteinExistence type="predicted"/>
<accession>T1CL03</accession>
<dbReference type="InterPro" id="IPR027368">
    <property type="entry name" value="MnmE_dom2"/>
</dbReference>
<dbReference type="Gene3D" id="1.20.120.430">
    <property type="entry name" value="tRNA modification GTPase MnmE domain 2"/>
    <property type="match status" value="1"/>
</dbReference>
<dbReference type="Pfam" id="PF12631">
    <property type="entry name" value="MnmE_helical"/>
    <property type="match status" value="1"/>
</dbReference>
<comment type="caution">
    <text evidence="2">The sequence shown here is derived from an EMBL/GenBank/DDBJ whole genome shotgun (WGS) entry which is preliminary data.</text>
</comment>
<dbReference type="SUPFAM" id="SSF116878">
    <property type="entry name" value="TrmE connector domain"/>
    <property type="match status" value="1"/>
</dbReference>
<name>T1CL03_9ZZZZ</name>
<dbReference type="InterPro" id="IPR025867">
    <property type="entry name" value="MnmE_helical"/>
</dbReference>
<protein>
    <submittedName>
        <fullName evidence="2">tRNA modification GTPase TrmE</fullName>
    </submittedName>
</protein>
<dbReference type="EMBL" id="AUZY01003462">
    <property type="protein sequence ID" value="EQD69125.1"/>
    <property type="molecule type" value="Genomic_DNA"/>
</dbReference>
<feature type="domain" description="MnmE helical" evidence="1">
    <location>
        <begin position="5"/>
        <end position="41"/>
    </location>
</feature>